<dbReference type="RefSeq" id="WP_189489219.1">
    <property type="nucleotide sequence ID" value="NZ_BMZB01000010.1"/>
</dbReference>
<reference evidence="1" key="2">
    <citation type="submission" date="2020-09" db="EMBL/GenBank/DDBJ databases">
        <authorList>
            <person name="Sun Q."/>
            <person name="Kim S."/>
        </authorList>
    </citation>
    <scope>NUCLEOTIDE SEQUENCE</scope>
    <source>
        <strain evidence="1">KCTC 32296</strain>
    </source>
</reference>
<dbReference type="EMBL" id="BMZB01000010">
    <property type="protein sequence ID" value="GGZ45880.1"/>
    <property type="molecule type" value="Genomic_DNA"/>
</dbReference>
<sequence>MKRNEMVQNGARQLFAAEDSLEQSVVDVATLIASLSQMRLDGQLSACYGQKALKAVTASLNMVVDARGVLLEAHEELKDVKTQLGCRTVAVGNMPKPSAGMTPDVWVETTEDNTNEQIAA</sequence>
<dbReference type="AlphaFoldDB" id="A0A918UYM9"/>
<name>A0A918UYM9_9CAUL</name>
<gene>
    <name evidence="1" type="ORF">GCM10011273_35630</name>
</gene>
<evidence type="ECO:0000313" key="1">
    <source>
        <dbReference type="EMBL" id="GGZ45880.1"/>
    </source>
</evidence>
<dbReference type="Proteomes" id="UP000662572">
    <property type="component" value="Unassembled WGS sequence"/>
</dbReference>
<reference evidence="1" key="1">
    <citation type="journal article" date="2014" name="Int. J. Syst. Evol. Microbiol.">
        <title>Complete genome sequence of Corynebacterium casei LMG S-19264T (=DSM 44701T), isolated from a smear-ripened cheese.</title>
        <authorList>
            <consortium name="US DOE Joint Genome Institute (JGI-PGF)"/>
            <person name="Walter F."/>
            <person name="Albersmeier A."/>
            <person name="Kalinowski J."/>
            <person name="Ruckert C."/>
        </authorList>
    </citation>
    <scope>NUCLEOTIDE SEQUENCE</scope>
    <source>
        <strain evidence="1">KCTC 32296</strain>
    </source>
</reference>
<comment type="caution">
    <text evidence="1">The sequence shown here is derived from an EMBL/GenBank/DDBJ whole genome shotgun (WGS) entry which is preliminary data.</text>
</comment>
<organism evidence="1 2">
    <name type="scientific">Asticcacaulis endophyticus</name>
    <dbReference type="NCBI Taxonomy" id="1395890"/>
    <lineage>
        <taxon>Bacteria</taxon>
        <taxon>Pseudomonadati</taxon>
        <taxon>Pseudomonadota</taxon>
        <taxon>Alphaproteobacteria</taxon>
        <taxon>Caulobacterales</taxon>
        <taxon>Caulobacteraceae</taxon>
        <taxon>Asticcacaulis</taxon>
    </lineage>
</organism>
<keyword evidence="2" id="KW-1185">Reference proteome</keyword>
<accession>A0A918UYM9</accession>
<proteinExistence type="predicted"/>
<protein>
    <submittedName>
        <fullName evidence="1">Uncharacterized protein</fullName>
    </submittedName>
</protein>
<evidence type="ECO:0000313" key="2">
    <source>
        <dbReference type="Proteomes" id="UP000662572"/>
    </source>
</evidence>